<reference evidence="1" key="2">
    <citation type="submission" date="2020-06" db="EMBL/GenBank/DDBJ databases">
        <authorList>
            <person name="Sheffer M."/>
        </authorList>
    </citation>
    <scope>NUCLEOTIDE SEQUENCE</scope>
</reference>
<dbReference type="AlphaFoldDB" id="A0A8T0FEL3"/>
<evidence type="ECO:0000313" key="1">
    <source>
        <dbReference type="EMBL" id="KAF8789401.1"/>
    </source>
</evidence>
<reference evidence="1" key="1">
    <citation type="journal article" date="2020" name="bioRxiv">
        <title>Chromosome-level reference genome of the European wasp spider Argiope bruennichi: a resource for studies on range expansion and evolutionary adaptation.</title>
        <authorList>
            <person name="Sheffer M.M."/>
            <person name="Hoppe A."/>
            <person name="Krehenwinkel H."/>
            <person name="Uhl G."/>
            <person name="Kuss A.W."/>
            <person name="Jensen L."/>
            <person name="Jensen C."/>
            <person name="Gillespie R.G."/>
            <person name="Hoff K.J."/>
            <person name="Prost S."/>
        </authorList>
    </citation>
    <scope>NUCLEOTIDE SEQUENCE</scope>
</reference>
<name>A0A8T0FEL3_ARGBR</name>
<dbReference type="Proteomes" id="UP000807504">
    <property type="component" value="Unassembled WGS sequence"/>
</dbReference>
<organism evidence="1 2">
    <name type="scientific">Argiope bruennichi</name>
    <name type="common">Wasp spider</name>
    <name type="synonym">Aranea bruennichi</name>
    <dbReference type="NCBI Taxonomy" id="94029"/>
    <lineage>
        <taxon>Eukaryota</taxon>
        <taxon>Metazoa</taxon>
        <taxon>Ecdysozoa</taxon>
        <taxon>Arthropoda</taxon>
        <taxon>Chelicerata</taxon>
        <taxon>Arachnida</taxon>
        <taxon>Araneae</taxon>
        <taxon>Araneomorphae</taxon>
        <taxon>Entelegynae</taxon>
        <taxon>Araneoidea</taxon>
        <taxon>Araneidae</taxon>
        <taxon>Argiope</taxon>
    </lineage>
</organism>
<dbReference type="EMBL" id="JABXBU010000012">
    <property type="protein sequence ID" value="KAF8789401.1"/>
    <property type="molecule type" value="Genomic_DNA"/>
</dbReference>
<evidence type="ECO:0000313" key="2">
    <source>
        <dbReference type="Proteomes" id="UP000807504"/>
    </source>
</evidence>
<protein>
    <submittedName>
        <fullName evidence="1">Uncharacterized protein</fullName>
    </submittedName>
</protein>
<gene>
    <name evidence="1" type="ORF">HNY73_007341</name>
</gene>
<proteinExistence type="predicted"/>
<accession>A0A8T0FEL3</accession>
<comment type="caution">
    <text evidence="1">The sequence shown here is derived from an EMBL/GenBank/DDBJ whole genome shotgun (WGS) entry which is preliminary data.</text>
</comment>
<keyword evidence="2" id="KW-1185">Reference proteome</keyword>
<sequence length="115" mass="13001">MPGSRIVTTVSKIVMNLLRYFENECSQNKLSVPLSQLIKRTALATDVSTGTVNRMKREVKNSGNVQSPSKRRRIGKLICSSTSLDEFDSCVIRETFSDFYGRIEIPLLRTLLQNC</sequence>